<gene>
    <name evidence="2" type="primary">ORF186346</name>
</gene>
<sequence>MKSTIQSSHNARTTGGGAEEGETWTEKPTAKFSEQSLLNMSTQEVQSISMRTKL</sequence>
<feature type="compositionally biased region" description="Polar residues" evidence="1">
    <location>
        <begin position="1"/>
        <end position="12"/>
    </location>
</feature>
<reference evidence="2" key="1">
    <citation type="submission" date="2014-12" db="EMBL/GenBank/DDBJ databases">
        <title>Insight into the proteome of Arion vulgaris.</title>
        <authorList>
            <person name="Aradska J."/>
            <person name="Bulat T."/>
            <person name="Smidak R."/>
            <person name="Sarate P."/>
            <person name="Gangsoo J."/>
            <person name="Sialana F."/>
            <person name="Bilban M."/>
            <person name="Lubec G."/>
        </authorList>
    </citation>
    <scope>NUCLEOTIDE SEQUENCE</scope>
    <source>
        <tissue evidence="2">Skin</tissue>
    </source>
</reference>
<protein>
    <submittedName>
        <fullName evidence="2">Uncharacterized protein</fullName>
    </submittedName>
</protein>
<feature type="region of interest" description="Disordered" evidence="1">
    <location>
        <begin position="1"/>
        <end position="54"/>
    </location>
</feature>
<evidence type="ECO:0000313" key="2">
    <source>
        <dbReference type="EMBL" id="CEK92064.1"/>
    </source>
</evidence>
<proteinExistence type="predicted"/>
<feature type="compositionally biased region" description="Polar residues" evidence="1">
    <location>
        <begin position="32"/>
        <end position="54"/>
    </location>
</feature>
<name>A0A0B7BFI6_9EUPU</name>
<accession>A0A0B7BFI6</accession>
<dbReference type="AlphaFoldDB" id="A0A0B7BFI6"/>
<organism evidence="2">
    <name type="scientific">Arion vulgaris</name>
    <dbReference type="NCBI Taxonomy" id="1028688"/>
    <lineage>
        <taxon>Eukaryota</taxon>
        <taxon>Metazoa</taxon>
        <taxon>Spiralia</taxon>
        <taxon>Lophotrochozoa</taxon>
        <taxon>Mollusca</taxon>
        <taxon>Gastropoda</taxon>
        <taxon>Heterobranchia</taxon>
        <taxon>Euthyneura</taxon>
        <taxon>Panpulmonata</taxon>
        <taxon>Eupulmonata</taxon>
        <taxon>Stylommatophora</taxon>
        <taxon>Helicina</taxon>
        <taxon>Arionoidea</taxon>
        <taxon>Arionidae</taxon>
        <taxon>Arion</taxon>
    </lineage>
</organism>
<dbReference type="EMBL" id="HACG01045199">
    <property type="protein sequence ID" value="CEK92064.1"/>
    <property type="molecule type" value="Transcribed_RNA"/>
</dbReference>
<evidence type="ECO:0000256" key="1">
    <source>
        <dbReference type="SAM" id="MobiDB-lite"/>
    </source>
</evidence>